<dbReference type="GO" id="GO:0035091">
    <property type="term" value="F:phosphatidylinositol binding"/>
    <property type="evidence" value="ECO:0007669"/>
    <property type="project" value="InterPro"/>
</dbReference>
<dbReference type="AlphaFoldDB" id="A0A397JLT4"/>
<keyword evidence="3" id="KW-1185">Reference proteome</keyword>
<accession>A0A397JLT4</accession>
<sequence length="213" mass="25067">MINIISYFSSTRSSHVSENGRVFGRNTKVSIPGWTIVDGMFGLNKHVSYQIVYRYWDNGNINKILINKRYADFYQFHQSLIRKCGKDIVLYLPPKQRKGRFVPRFIECRRERLQLYLSRMAITNPNEFMDFLGHNETNRIKVESDDGPSIVNQNMIHNGSAVPTRSCLAINTTVRYQKKQVKFEKEVVNNEKASRNPKVKKHVSRYENTFYYI</sequence>
<proteinExistence type="predicted"/>
<comment type="caution">
    <text evidence="2">The sequence shown here is derived from an EMBL/GenBank/DDBJ whole genome shotgun (WGS) entry which is preliminary data.</text>
</comment>
<dbReference type="SUPFAM" id="SSF64268">
    <property type="entry name" value="PX domain"/>
    <property type="match status" value="1"/>
</dbReference>
<dbReference type="OrthoDB" id="10254720at2759"/>
<dbReference type="CDD" id="cd06093">
    <property type="entry name" value="PX_domain"/>
    <property type="match status" value="1"/>
</dbReference>
<dbReference type="InterPro" id="IPR036871">
    <property type="entry name" value="PX_dom_sf"/>
</dbReference>
<dbReference type="STRING" id="1348612.A0A397JLT4"/>
<dbReference type="Gene3D" id="3.30.1520.10">
    <property type="entry name" value="Phox-like domain"/>
    <property type="match status" value="1"/>
</dbReference>
<dbReference type="Proteomes" id="UP000266861">
    <property type="component" value="Unassembled WGS sequence"/>
</dbReference>
<gene>
    <name evidence="2" type="ORF">Glove_30g43</name>
</gene>
<protein>
    <recommendedName>
        <fullName evidence="1">PX domain-containing protein</fullName>
    </recommendedName>
</protein>
<evidence type="ECO:0000259" key="1">
    <source>
        <dbReference type="PROSITE" id="PS50195"/>
    </source>
</evidence>
<dbReference type="InterPro" id="IPR001683">
    <property type="entry name" value="PX_dom"/>
</dbReference>
<dbReference type="Pfam" id="PF00787">
    <property type="entry name" value="PX"/>
    <property type="match status" value="1"/>
</dbReference>
<reference evidence="2 3" key="1">
    <citation type="submission" date="2018-08" db="EMBL/GenBank/DDBJ databases">
        <title>Genome and evolution of the arbuscular mycorrhizal fungus Diversispora epigaea (formerly Glomus versiforme) and its bacterial endosymbionts.</title>
        <authorList>
            <person name="Sun X."/>
            <person name="Fei Z."/>
            <person name="Harrison M."/>
        </authorList>
    </citation>
    <scope>NUCLEOTIDE SEQUENCE [LARGE SCALE GENOMIC DNA]</scope>
    <source>
        <strain evidence="2 3">IT104</strain>
    </source>
</reference>
<feature type="domain" description="PX" evidence="1">
    <location>
        <begin position="27"/>
        <end position="149"/>
    </location>
</feature>
<organism evidence="2 3">
    <name type="scientific">Diversispora epigaea</name>
    <dbReference type="NCBI Taxonomy" id="1348612"/>
    <lineage>
        <taxon>Eukaryota</taxon>
        <taxon>Fungi</taxon>
        <taxon>Fungi incertae sedis</taxon>
        <taxon>Mucoromycota</taxon>
        <taxon>Glomeromycotina</taxon>
        <taxon>Glomeromycetes</taxon>
        <taxon>Diversisporales</taxon>
        <taxon>Diversisporaceae</taxon>
        <taxon>Diversispora</taxon>
    </lineage>
</organism>
<evidence type="ECO:0000313" key="2">
    <source>
        <dbReference type="EMBL" id="RHZ87778.1"/>
    </source>
</evidence>
<dbReference type="PROSITE" id="PS50195">
    <property type="entry name" value="PX"/>
    <property type="match status" value="1"/>
</dbReference>
<evidence type="ECO:0000313" key="3">
    <source>
        <dbReference type="Proteomes" id="UP000266861"/>
    </source>
</evidence>
<name>A0A397JLT4_9GLOM</name>
<dbReference type="EMBL" id="PQFF01000028">
    <property type="protein sequence ID" value="RHZ87778.1"/>
    <property type="molecule type" value="Genomic_DNA"/>
</dbReference>